<accession>B9SFM4</accession>
<name>B9SFM4_RICCO</name>
<feature type="coiled-coil region" evidence="2">
    <location>
        <begin position="603"/>
        <end position="637"/>
    </location>
</feature>
<keyword evidence="6" id="KW-1185">Reference proteome</keyword>
<gene>
    <name evidence="5" type="ORF">RCOM_0647510</name>
</gene>
<evidence type="ECO:0000313" key="5">
    <source>
        <dbReference type="EMBL" id="EEF37636.1"/>
    </source>
</evidence>
<dbReference type="InterPro" id="IPR001841">
    <property type="entry name" value="Znf_RING"/>
</dbReference>
<dbReference type="STRING" id="3988.B9SFM4"/>
<dbReference type="AlphaFoldDB" id="B9SFM4"/>
<dbReference type="FunCoup" id="B9SFM4">
    <property type="interactions" value="1110"/>
</dbReference>
<dbReference type="GO" id="GO:0008270">
    <property type="term" value="F:zinc ion binding"/>
    <property type="evidence" value="ECO:0007669"/>
    <property type="project" value="UniProtKB-KW"/>
</dbReference>
<dbReference type="CDD" id="cd23128">
    <property type="entry name" value="RING-HC_MIP1-like"/>
    <property type="match status" value="1"/>
</dbReference>
<feature type="coiled-coil region" evidence="2">
    <location>
        <begin position="427"/>
        <end position="559"/>
    </location>
</feature>
<feature type="domain" description="RING-type" evidence="4">
    <location>
        <begin position="680"/>
        <end position="720"/>
    </location>
</feature>
<dbReference type="InterPro" id="IPR013083">
    <property type="entry name" value="Znf_RING/FYVE/PHD"/>
</dbReference>
<evidence type="ECO:0000259" key="4">
    <source>
        <dbReference type="PROSITE" id="PS50089"/>
    </source>
</evidence>
<dbReference type="Pfam" id="PF13920">
    <property type="entry name" value="zf-C3HC4_3"/>
    <property type="match status" value="1"/>
</dbReference>
<protein>
    <submittedName>
        <fullName evidence="5">Nutrient reservoir, putative</fullName>
    </submittedName>
</protein>
<evidence type="ECO:0000256" key="3">
    <source>
        <dbReference type="SAM" id="MobiDB-lite"/>
    </source>
</evidence>
<evidence type="ECO:0000256" key="2">
    <source>
        <dbReference type="SAM" id="Coils"/>
    </source>
</evidence>
<dbReference type="SUPFAM" id="SSF57850">
    <property type="entry name" value="RING/U-box"/>
    <property type="match status" value="1"/>
</dbReference>
<feature type="region of interest" description="Disordered" evidence="3">
    <location>
        <begin position="177"/>
        <end position="211"/>
    </location>
</feature>
<organism evidence="5 6">
    <name type="scientific">Ricinus communis</name>
    <name type="common">Castor bean</name>
    <dbReference type="NCBI Taxonomy" id="3988"/>
    <lineage>
        <taxon>Eukaryota</taxon>
        <taxon>Viridiplantae</taxon>
        <taxon>Streptophyta</taxon>
        <taxon>Embryophyta</taxon>
        <taxon>Tracheophyta</taxon>
        <taxon>Spermatophyta</taxon>
        <taxon>Magnoliopsida</taxon>
        <taxon>eudicotyledons</taxon>
        <taxon>Gunneridae</taxon>
        <taxon>Pentapetalae</taxon>
        <taxon>rosids</taxon>
        <taxon>fabids</taxon>
        <taxon>Malpighiales</taxon>
        <taxon>Euphorbiaceae</taxon>
        <taxon>Acalyphoideae</taxon>
        <taxon>Acalypheae</taxon>
        <taxon>Ricinus</taxon>
    </lineage>
</organism>
<dbReference type="Proteomes" id="UP000008311">
    <property type="component" value="Unassembled WGS sequence"/>
</dbReference>
<dbReference type="PANTHER" id="PTHR46405:SF4">
    <property type="entry name" value="E3 UBIQUITIN-PROTEIN LIGASE RF298-RELATED"/>
    <property type="match status" value="1"/>
</dbReference>
<dbReference type="InParanoid" id="B9SFM4"/>
<dbReference type="eggNOG" id="ENOG502SB0J">
    <property type="taxonomic scope" value="Eukaryota"/>
</dbReference>
<feature type="region of interest" description="Disordered" evidence="3">
    <location>
        <begin position="288"/>
        <end position="310"/>
    </location>
</feature>
<proteinExistence type="predicted"/>
<dbReference type="PROSITE" id="PS50089">
    <property type="entry name" value="ZF_RING_2"/>
    <property type="match status" value="1"/>
</dbReference>
<dbReference type="InterPro" id="IPR046934">
    <property type="entry name" value="PIR2-like"/>
</dbReference>
<evidence type="ECO:0000313" key="6">
    <source>
        <dbReference type="Proteomes" id="UP000008311"/>
    </source>
</evidence>
<dbReference type="EMBL" id="EQ973945">
    <property type="protein sequence ID" value="EEF37636.1"/>
    <property type="molecule type" value="Genomic_DNA"/>
</dbReference>
<evidence type="ECO:0000256" key="1">
    <source>
        <dbReference type="PROSITE-ProRule" id="PRU00175"/>
    </source>
</evidence>
<dbReference type="Gene3D" id="3.30.40.10">
    <property type="entry name" value="Zinc/RING finger domain, C3HC4 (zinc finger)"/>
    <property type="match status" value="1"/>
</dbReference>
<keyword evidence="1" id="KW-0862">Zinc</keyword>
<keyword evidence="1" id="KW-0863">Zinc-finger</keyword>
<dbReference type="InterPro" id="IPR046527">
    <property type="entry name" value="PIR2-like_helical"/>
</dbReference>
<dbReference type="Pfam" id="PF20235">
    <property type="entry name" value="PIR2-like_helical"/>
    <property type="match status" value="1"/>
</dbReference>
<dbReference type="PANTHER" id="PTHR46405">
    <property type="entry name" value="OS05G0141500 PROTEIN"/>
    <property type="match status" value="1"/>
</dbReference>
<sequence length="734" mass="82106">MTLDWRHHGLDLESPYINPSLSKLTTTPHSFRVKLCPIVHHCLSRVWKAISRLGFYHGGTDIVENVVNEVVSFLKNGKDNSRDIVFENLQQMVVYTLLELVNVLRQVKPSLSTGKVMWWLLIGDMNISQACEMEEDLLGEFSGKEISGESSSNSLTLSSKSPSSELLLNTNKPNIASSTFTQDHSSTHETLKFGSFPNSPNLNSPRTPEKESMLSITGTSQKSLSVQHTSQAFSFEENLKTGSKSFNKKELATLQKTLSAGRALRNHGKSISQSGKITNLGGLNLEKRLKSPSKSHGVQTKGSAPKMKAKVGASTIGGSCQVTGNAPSIVSTANDASKVQTKEPISALATETTEHVVSGKKPVSKLEANATVFPKISDYCAGIPYDKSLGKYVPQDEKDELILKLVPQVQALQNNVQGWTDWANQKVMQATRRLGKDKLEMKALKQEKEEAEQFKKEKKVFEENAMKRLSEMEFALGKATGQVKAANSTIQNLEGKRSELKKEMEIQKLRAVQTARSCQEAFERELKAIKNIQSMNKQKRLLEDELKTHKQKVVELQQEKCKAEKVQNQIEGKWNQERALKEALLAQFASIKYEQDKVEAARKAEEDMIRQRAENDAKKYKEDVAKLEKQVSEIKLKSDASRIAALKRGMEGSQDSDMVKMAENFQETFGTKGLKRERECVMCLSEEKSVVFLPCAHQVLCMECNELHQKEGMEDCPSCRTPIHCRIPARFAHQ</sequence>
<keyword evidence="2" id="KW-0175">Coiled coil</keyword>
<feature type="compositionally biased region" description="Polar residues" evidence="3">
    <location>
        <begin position="292"/>
        <end position="302"/>
    </location>
</feature>
<reference evidence="6" key="1">
    <citation type="journal article" date="2010" name="Nat. Biotechnol.">
        <title>Draft genome sequence of the oilseed species Ricinus communis.</title>
        <authorList>
            <person name="Chan A.P."/>
            <person name="Crabtree J."/>
            <person name="Zhao Q."/>
            <person name="Lorenzi H."/>
            <person name="Orvis J."/>
            <person name="Puiu D."/>
            <person name="Melake-Berhan A."/>
            <person name="Jones K.M."/>
            <person name="Redman J."/>
            <person name="Chen G."/>
            <person name="Cahoon E.B."/>
            <person name="Gedil M."/>
            <person name="Stanke M."/>
            <person name="Haas B.J."/>
            <person name="Wortman J.R."/>
            <person name="Fraser-Liggett C.M."/>
            <person name="Ravel J."/>
            <person name="Rabinowicz P.D."/>
        </authorList>
    </citation>
    <scope>NUCLEOTIDE SEQUENCE [LARGE SCALE GENOMIC DNA]</scope>
    <source>
        <strain evidence="6">cv. Hale</strain>
    </source>
</reference>
<keyword evidence="1" id="KW-0479">Metal-binding</keyword>
<feature type="compositionally biased region" description="Polar residues" evidence="3">
    <location>
        <begin position="196"/>
        <end position="206"/>
    </location>
</feature>